<accession>A0A2V1DH01</accession>
<dbReference type="AlphaFoldDB" id="A0A2V1DH01"/>
<evidence type="ECO:0000256" key="1">
    <source>
        <dbReference type="SAM" id="MobiDB-lite"/>
    </source>
</evidence>
<sequence length="172" mass="19657">MEMEQINRKRHHRSPQGPKRLCKAAEGQRDRGPIDKPLHDSIASCFPCGYHAQPLYIPFRAPSLGFPYHAQEPFFVRTRTTTIPNRLLGTCCAAPWVGQPPGACASARPCGIFFYILVFFWTSKRATCTSTDSPIFRIVQCQQSKRSIDACLKFNDKNPRLWSRNRETNPSW</sequence>
<dbReference type="EMBL" id="KZ805439">
    <property type="protein sequence ID" value="PVH97308.1"/>
    <property type="molecule type" value="Genomic_DNA"/>
</dbReference>
<dbReference type="Proteomes" id="UP000244855">
    <property type="component" value="Unassembled WGS sequence"/>
</dbReference>
<gene>
    <name evidence="2" type="ORF">DM02DRAFT_85809</name>
</gene>
<evidence type="ECO:0000313" key="3">
    <source>
        <dbReference type="Proteomes" id="UP000244855"/>
    </source>
</evidence>
<reference evidence="2 3" key="1">
    <citation type="journal article" date="2018" name="Sci. Rep.">
        <title>Comparative genomics provides insights into the lifestyle and reveals functional heterogeneity of dark septate endophytic fungi.</title>
        <authorList>
            <person name="Knapp D.G."/>
            <person name="Nemeth J.B."/>
            <person name="Barry K."/>
            <person name="Hainaut M."/>
            <person name="Henrissat B."/>
            <person name="Johnson J."/>
            <person name="Kuo A."/>
            <person name="Lim J.H.P."/>
            <person name="Lipzen A."/>
            <person name="Nolan M."/>
            <person name="Ohm R.A."/>
            <person name="Tamas L."/>
            <person name="Grigoriev I.V."/>
            <person name="Spatafora J.W."/>
            <person name="Nagy L.G."/>
            <person name="Kovacs G.M."/>
        </authorList>
    </citation>
    <scope>NUCLEOTIDE SEQUENCE [LARGE SCALE GENOMIC DNA]</scope>
    <source>
        <strain evidence="2 3">DSE2036</strain>
    </source>
</reference>
<organism evidence="2 3">
    <name type="scientific">Periconia macrospinosa</name>
    <dbReference type="NCBI Taxonomy" id="97972"/>
    <lineage>
        <taxon>Eukaryota</taxon>
        <taxon>Fungi</taxon>
        <taxon>Dikarya</taxon>
        <taxon>Ascomycota</taxon>
        <taxon>Pezizomycotina</taxon>
        <taxon>Dothideomycetes</taxon>
        <taxon>Pleosporomycetidae</taxon>
        <taxon>Pleosporales</taxon>
        <taxon>Massarineae</taxon>
        <taxon>Periconiaceae</taxon>
        <taxon>Periconia</taxon>
    </lineage>
</organism>
<evidence type="ECO:0000313" key="2">
    <source>
        <dbReference type="EMBL" id="PVH97308.1"/>
    </source>
</evidence>
<keyword evidence="3" id="KW-1185">Reference proteome</keyword>
<proteinExistence type="predicted"/>
<protein>
    <submittedName>
        <fullName evidence="2">Uncharacterized protein</fullName>
    </submittedName>
</protein>
<feature type="region of interest" description="Disordered" evidence="1">
    <location>
        <begin position="1"/>
        <end position="33"/>
    </location>
</feature>
<name>A0A2V1DH01_9PLEO</name>